<sequence length="117" mass="12418">MKPYLLLIFLILIGKTVTAGQLDGLAGLDIVVPAVLVSALCILVILVSSLFRFVGQGNKVNIILNIACVVLIISSLISITTLGGGIDPGFLATCWGLILISIVLIFLNFRVGLNRKK</sequence>
<keyword evidence="1" id="KW-1133">Transmembrane helix</keyword>
<accession>A0A4Q4KTW1</accession>
<dbReference type="OrthoDB" id="9874673at2"/>
<feature type="transmembrane region" description="Helical" evidence="1">
    <location>
        <begin position="62"/>
        <end position="83"/>
    </location>
</feature>
<gene>
    <name evidence="2" type="ORF">ERX46_00730</name>
</gene>
<evidence type="ECO:0000256" key="1">
    <source>
        <dbReference type="SAM" id="Phobius"/>
    </source>
</evidence>
<reference evidence="2 3" key="1">
    <citation type="submission" date="2019-02" db="EMBL/GenBank/DDBJ databases">
        <title>Genome sequence of the sea-ice species Brumimicrobium glaciale.</title>
        <authorList>
            <person name="Bowman J.P."/>
        </authorList>
    </citation>
    <scope>NUCLEOTIDE SEQUENCE [LARGE SCALE GENOMIC DNA]</scope>
    <source>
        <strain evidence="2 3">IC156</strain>
    </source>
</reference>
<organism evidence="2 3">
    <name type="scientific">Brumimicrobium glaciale</name>
    <dbReference type="NCBI Taxonomy" id="200475"/>
    <lineage>
        <taxon>Bacteria</taxon>
        <taxon>Pseudomonadati</taxon>
        <taxon>Bacteroidota</taxon>
        <taxon>Flavobacteriia</taxon>
        <taxon>Flavobacteriales</taxon>
        <taxon>Crocinitomicaceae</taxon>
        <taxon>Brumimicrobium</taxon>
    </lineage>
</organism>
<dbReference type="Proteomes" id="UP000293952">
    <property type="component" value="Unassembled WGS sequence"/>
</dbReference>
<dbReference type="AlphaFoldDB" id="A0A4Q4KTW1"/>
<evidence type="ECO:0000313" key="3">
    <source>
        <dbReference type="Proteomes" id="UP000293952"/>
    </source>
</evidence>
<feature type="transmembrane region" description="Helical" evidence="1">
    <location>
        <begin position="35"/>
        <end position="55"/>
    </location>
</feature>
<proteinExistence type="predicted"/>
<keyword evidence="1" id="KW-0472">Membrane</keyword>
<feature type="transmembrane region" description="Helical" evidence="1">
    <location>
        <begin position="89"/>
        <end position="109"/>
    </location>
</feature>
<protein>
    <submittedName>
        <fullName evidence="2">Uncharacterized protein</fullName>
    </submittedName>
</protein>
<comment type="caution">
    <text evidence="2">The sequence shown here is derived from an EMBL/GenBank/DDBJ whole genome shotgun (WGS) entry which is preliminary data.</text>
</comment>
<keyword evidence="3" id="KW-1185">Reference proteome</keyword>
<name>A0A4Q4KTW1_9FLAO</name>
<dbReference type="EMBL" id="SETE01000001">
    <property type="protein sequence ID" value="RYM35544.1"/>
    <property type="molecule type" value="Genomic_DNA"/>
</dbReference>
<dbReference type="RefSeq" id="WP_130091911.1">
    <property type="nucleotide sequence ID" value="NZ_SETE01000001.1"/>
</dbReference>
<keyword evidence="1" id="KW-0812">Transmembrane</keyword>
<evidence type="ECO:0000313" key="2">
    <source>
        <dbReference type="EMBL" id="RYM35544.1"/>
    </source>
</evidence>